<dbReference type="OrthoDB" id="103454at2759"/>
<evidence type="ECO:0000256" key="8">
    <source>
        <dbReference type="SAM" id="MobiDB-lite"/>
    </source>
</evidence>
<feature type="domain" description="Nucleoporin Nup133/Nup155-like N-terminal" evidence="10">
    <location>
        <begin position="93"/>
        <end position="386"/>
    </location>
</feature>
<dbReference type="Pfam" id="PF08801">
    <property type="entry name" value="Nucleoporin_N"/>
    <property type="match status" value="1"/>
</dbReference>
<protein>
    <recommendedName>
        <fullName evidence="13">Nucleoporin Nup133/Nup155-like C-terminal domain-containing protein</fullName>
    </recommendedName>
</protein>
<dbReference type="InterPro" id="IPR007187">
    <property type="entry name" value="Nucleoporin_Nup133/Nup155_C"/>
</dbReference>
<comment type="subcellular location">
    <subcellularLocation>
        <location evidence="1">Nucleus envelope</location>
    </subcellularLocation>
</comment>
<dbReference type="InterPro" id="IPR014908">
    <property type="entry name" value="Nucleoporin_Nup133/Nup155_N"/>
</dbReference>
<dbReference type="Gene3D" id="1.20.58.1380">
    <property type="match status" value="1"/>
</dbReference>
<dbReference type="AlphaFoldDB" id="A0A166I264"/>
<reference evidence="11 12" key="1">
    <citation type="journal article" date="2016" name="Mol. Biol. Evol.">
        <title>Comparative Genomics of Early-Diverging Mushroom-Forming Fungi Provides Insights into the Origins of Lignocellulose Decay Capabilities.</title>
        <authorList>
            <person name="Nagy L.G."/>
            <person name="Riley R."/>
            <person name="Tritt A."/>
            <person name="Adam C."/>
            <person name="Daum C."/>
            <person name="Floudas D."/>
            <person name="Sun H."/>
            <person name="Yadav J.S."/>
            <person name="Pangilinan J."/>
            <person name="Larsson K.H."/>
            <person name="Matsuura K."/>
            <person name="Barry K."/>
            <person name="Labutti K."/>
            <person name="Kuo R."/>
            <person name="Ohm R.A."/>
            <person name="Bhattacharya S.S."/>
            <person name="Shirouzu T."/>
            <person name="Yoshinaga Y."/>
            <person name="Martin F.M."/>
            <person name="Grigoriev I.V."/>
            <person name="Hibbett D.S."/>
        </authorList>
    </citation>
    <scope>NUCLEOTIDE SEQUENCE [LARGE SCALE GENOMIC DNA]</scope>
    <source>
        <strain evidence="11 12">CBS 109695</strain>
    </source>
</reference>
<dbReference type="GO" id="GO:0016973">
    <property type="term" value="P:poly(A)+ mRNA export from nucleus"/>
    <property type="evidence" value="ECO:0007669"/>
    <property type="project" value="TreeGrafter"/>
</dbReference>
<dbReference type="InterPro" id="IPR037624">
    <property type="entry name" value="Nup133-like"/>
</dbReference>
<dbReference type="EMBL" id="KV417563">
    <property type="protein sequence ID" value="KZP19473.1"/>
    <property type="molecule type" value="Genomic_DNA"/>
</dbReference>
<evidence type="ECO:0000259" key="9">
    <source>
        <dbReference type="Pfam" id="PF03177"/>
    </source>
</evidence>
<dbReference type="Proteomes" id="UP000076532">
    <property type="component" value="Unassembled WGS sequence"/>
</dbReference>
<evidence type="ECO:0000256" key="3">
    <source>
        <dbReference type="ARBA" id="ARBA00022448"/>
    </source>
</evidence>
<feature type="compositionally biased region" description="Low complexity" evidence="8">
    <location>
        <begin position="20"/>
        <end position="54"/>
    </location>
</feature>
<dbReference type="PANTHER" id="PTHR13405:SF11">
    <property type="entry name" value="NUCLEAR PORE COMPLEX PROTEIN NUP133"/>
    <property type="match status" value="1"/>
</dbReference>
<keyword evidence="5" id="KW-0653">Protein transport</keyword>
<dbReference type="Pfam" id="PF03177">
    <property type="entry name" value="Nucleoporin_C"/>
    <property type="match status" value="1"/>
</dbReference>
<keyword evidence="6" id="KW-0811">Translocation</keyword>
<dbReference type="InterPro" id="IPR015943">
    <property type="entry name" value="WD40/YVTN_repeat-like_dom_sf"/>
</dbReference>
<evidence type="ECO:0000256" key="7">
    <source>
        <dbReference type="ARBA" id="ARBA00023242"/>
    </source>
</evidence>
<evidence type="ECO:0000313" key="11">
    <source>
        <dbReference type="EMBL" id="KZP19473.1"/>
    </source>
</evidence>
<keyword evidence="12" id="KW-1185">Reference proteome</keyword>
<gene>
    <name evidence="11" type="ORF">FIBSPDRAFT_828025</name>
</gene>
<name>A0A166I264_9AGAM</name>
<sequence length="1204" mass="133994">MATFSASPAPRRTSNRHITPKASPPAASRRSTRLATSRPTSRLATPARTLPAPAQERLPQIADEASVLSGMDVDEGSVIHSTLKSESLFAKSDELYVAFYANLPVEVKQILKNADFYGESYSGAIDTVTGFALVVSARTCFVWQHHQALKGIPTCYIFSCPVEDSCPYHALVPYGQSREPGLILLSMRGEIRFWDSIGIGLAGGEHYSPSMLDLVGSEYISNFIRADPQTYIAATSSGRLFRITLTSSGGKKHLNSHVFARPAPALTLTSFLPSLWSTSPGVQPAPGNISAVALGGEDAAGKEVWALVDTRVQMWNMSTEGWEESLMDVEIAELVRDSLRETFEGISNDDSELDLELVDIALESSGNLVILVSYAGIEETLPMAMDMGSQPRRIYALIRLSHLAEVFKVDKVNSVPYQSTLSSGAPEHPRIQLVQNGALISVQFGDAVALCARDNAYQSRLELKSNTDRTLGVGVMESESAVLVLTAATMMKAHVDLDRVERFDPELGQAGFIKSIMTQAILYGSLPENPLHFSFPPDVDEESLMLGAEQLSQSVLESDSEVVRPNHDLGAQLAGRKDRLSWLIRFINDNAVLGKVSQSCRQRLATDAERLYACHQLWLRHNEFLDGGATHSVLNEAIYAYMEAVGEVHHEDVVRAFFRYRAGDIENLLPHVVEVTRKSAFELGRSLAASLPEANRIILTVLKSAFDYRDYNLGVYGIELPMFKPWTSRNSVIDILVGLFDTTAKLVESPSESETARMSSEPNMQLPELAAVLYSCIHEKLEWLGSPAAAEDPRSERERKELQERFGQLGPEILETLRLNGHANDAFALAENYRDFASLASLCHKDTVYPPEQNPNADRIHMYIEKFNDEFTTELYRWYIEHGELRVIFSQEDVYGGYIDRFFAEQHHPSISWVNDLGKARFSAASRTLLEESRDAGDLQMKHFMLSLGKLSQLAQLHENDADVDEDVLDSFHDDLDFVSVQEKLTLEFRTVPASGRGKQSLDVQVENIAKKKASTLIAAGKTALLTIFKNLVRDVLQSKALSIEDAADILTLKDNTDSIEDYATALHLLARAQNIPDARKQTAFRSIWRRIYIHDDWNTIRQTSNVTDAQINARFQSTALYATLVAIVSKEHQPEGYEISPTQASAIPIPLTVSSRWPGLPHEETEALIRDYRSESDHLKELNLDDDYQKVRELVVHDVMWSN</sequence>
<evidence type="ECO:0000256" key="2">
    <source>
        <dbReference type="ARBA" id="ARBA00005569"/>
    </source>
</evidence>
<feature type="region of interest" description="Disordered" evidence="8">
    <location>
        <begin position="1"/>
        <end position="56"/>
    </location>
</feature>
<evidence type="ECO:0000313" key="12">
    <source>
        <dbReference type="Proteomes" id="UP000076532"/>
    </source>
</evidence>
<dbReference type="GO" id="GO:0006606">
    <property type="term" value="P:protein import into nucleus"/>
    <property type="evidence" value="ECO:0007669"/>
    <property type="project" value="TreeGrafter"/>
</dbReference>
<dbReference type="GO" id="GO:0017056">
    <property type="term" value="F:structural constituent of nuclear pore"/>
    <property type="evidence" value="ECO:0007669"/>
    <property type="project" value="InterPro"/>
</dbReference>
<evidence type="ECO:0008006" key="13">
    <source>
        <dbReference type="Google" id="ProtNLM"/>
    </source>
</evidence>
<keyword evidence="3" id="KW-0813">Transport</keyword>
<comment type="similarity">
    <text evidence="2">Belongs to the nucleoporin Nup133 family.</text>
</comment>
<accession>A0A166I264</accession>
<keyword evidence="7" id="KW-0539">Nucleus</keyword>
<dbReference type="PANTHER" id="PTHR13405">
    <property type="entry name" value="NUCLEAR PORE COMPLEX PROTEIN NUP133"/>
    <property type="match status" value="1"/>
</dbReference>
<dbReference type="SUPFAM" id="SSF117289">
    <property type="entry name" value="Nucleoporin domain"/>
    <property type="match status" value="1"/>
</dbReference>
<keyword evidence="4" id="KW-0509">mRNA transport</keyword>
<proteinExistence type="inferred from homology"/>
<organism evidence="11 12">
    <name type="scientific">Athelia psychrophila</name>
    <dbReference type="NCBI Taxonomy" id="1759441"/>
    <lineage>
        <taxon>Eukaryota</taxon>
        <taxon>Fungi</taxon>
        <taxon>Dikarya</taxon>
        <taxon>Basidiomycota</taxon>
        <taxon>Agaricomycotina</taxon>
        <taxon>Agaricomycetes</taxon>
        <taxon>Agaricomycetidae</taxon>
        <taxon>Atheliales</taxon>
        <taxon>Atheliaceae</taxon>
        <taxon>Athelia</taxon>
    </lineage>
</organism>
<dbReference type="GO" id="GO:0000972">
    <property type="term" value="P:transcription-dependent tethering of RNA polymerase II gene DNA at nuclear periphery"/>
    <property type="evidence" value="ECO:0007669"/>
    <property type="project" value="TreeGrafter"/>
</dbReference>
<feature type="domain" description="Nucleoporin Nup133/Nup155-like C-terminal" evidence="9">
    <location>
        <begin position="796"/>
        <end position="1190"/>
    </location>
</feature>
<evidence type="ECO:0000256" key="1">
    <source>
        <dbReference type="ARBA" id="ARBA00004259"/>
    </source>
</evidence>
<evidence type="ECO:0000259" key="10">
    <source>
        <dbReference type="Pfam" id="PF08801"/>
    </source>
</evidence>
<evidence type="ECO:0000256" key="4">
    <source>
        <dbReference type="ARBA" id="ARBA00022816"/>
    </source>
</evidence>
<dbReference type="Gene3D" id="2.130.10.10">
    <property type="entry name" value="YVTN repeat-like/Quinoprotein amine dehydrogenase"/>
    <property type="match status" value="1"/>
</dbReference>
<dbReference type="STRING" id="436010.A0A166I264"/>
<dbReference type="GO" id="GO:0031080">
    <property type="term" value="C:nuclear pore outer ring"/>
    <property type="evidence" value="ECO:0007669"/>
    <property type="project" value="TreeGrafter"/>
</dbReference>
<evidence type="ECO:0000256" key="5">
    <source>
        <dbReference type="ARBA" id="ARBA00022927"/>
    </source>
</evidence>
<evidence type="ECO:0000256" key="6">
    <source>
        <dbReference type="ARBA" id="ARBA00023010"/>
    </source>
</evidence>